<feature type="domain" description="Fatty acid desaturase" evidence="2">
    <location>
        <begin position="51"/>
        <end position="275"/>
    </location>
</feature>
<dbReference type="GO" id="GO:0016020">
    <property type="term" value="C:membrane"/>
    <property type="evidence" value="ECO:0007669"/>
    <property type="project" value="GOC"/>
</dbReference>
<keyword evidence="1" id="KW-1133">Transmembrane helix</keyword>
<dbReference type="AlphaFoldDB" id="A0A9W6K086"/>
<organism evidence="3 4">
    <name type="scientific">Ancylobacter defluvii</name>
    <dbReference type="NCBI Taxonomy" id="1282440"/>
    <lineage>
        <taxon>Bacteria</taxon>
        <taxon>Pseudomonadati</taxon>
        <taxon>Pseudomonadota</taxon>
        <taxon>Alphaproteobacteria</taxon>
        <taxon>Hyphomicrobiales</taxon>
        <taxon>Xanthobacteraceae</taxon>
        <taxon>Ancylobacter</taxon>
    </lineage>
</organism>
<feature type="transmembrane region" description="Helical" evidence="1">
    <location>
        <begin position="53"/>
        <end position="71"/>
    </location>
</feature>
<evidence type="ECO:0000256" key="1">
    <source>
        <dbReference type="SAM" id="Phobius"/>
    </source>
</evidence>
<keyword evidence="1" id="KW-0472">Membrane</keyword>
<evidence type="ECO:0000313" key="3">
    <source>
        <dbReference type="EMBL" id="GLK85773.1"/>
    </source>
</evidence>
<evidence type="ECO:0000259" key="2">
    <source>
        <dbReference type="Pfam" id="PF00487"/>
    </source>
</evidence>
<evidence type="ECO:0000313" key="4">
    <source>
        <dbReference type="Proteomes" id="UP001143330"/>
    </source>
</evidence>
<protein>
    <submittedName>
        <fullName evidence="3">Rhizopine catabolism protein</fullName>
    </submittedName>
</protein>
<dbReference type="PANTHER" id="PTHR12879:SF8">
    <property type="entry name" value="SPHINGOLIPID DELTA(4)-DESATURASE DES1"/>
    <property type="match status" value="1"/>
</dbReference>
<sequence length="334" mass="38992">MDEVFGRKDMISPGRLKELSVKSDLSGFVQLGSHFGALAVTGAALWYFWGTWWAVPFFIAHGMLINFLYAGQHEMSHSTVFKTKRLNEIFGRLFGFVLIYPRDFDQIQHFAHHRYTQDWEGDGELGRERYSMLSYLLWVLGPTYWYTRVRRVIRFSLGIVSEHYIPADQHPKVIREARWHLAGYVLIAALSLLSGSWIAVKLWLFPMLVMKPVHQLQNTIEHLGLPHVDQITENTRTTRTNAVMRWMCWNMQFHTAHHAFPAVPFHRLPDLHRTIFVEKGRKPHSMTYLGFQLAVIKAFWNGRTEADYPDDKIWIMDDTDLEPVAPRPRTAKQA</sequence>
<name>A0A9W6K086_9HYPH</name>
<dbReference type="RefSeq" id="WP_213359536.1">
    <property type="nucleotide sequence ID" value="NZ_BSFM01000017.1"/>
</dbReference>
<dbReference type="Proteomes" id="UP001143330">
    <property type="component" value="Unassembled WGS sequence"/>
</dbReference>
<dbReference type="GO" id="GO:0046513">
    <property type="term" value="P:ceramide biosynthetic process"/>
    <property type="evidence" value="ECO:0007669"/>
    <property type="project" value="TreeGrafter"/>
</dbReference>
<keyword evidence="1" id="KW-0812">Transmembrane</keyword>
<dbReference type="PANTHER" id="PTHR12879">
    <property type="entry name" value="SPHINGOLIPID DELTA 4 DESATURASE/C-4 HYDROXYLASE PROTEIN DES2"/>
    <property type="match status" value="1"/>
</dbReference>
<dbReference type="Pfam" id="PF00487">
    <property type="entry name" value="FA_desaturase"/>
    <property type="match status" value="1"/>
</dbReference>
<accession>A0A9W6K086</accession>
<dbReference type="GO" id="GO:0042284">
    <property type="term" value="F:sphingolipid delta-4 desaturase activity"/>
    <property type="evidence" value="ECO:0007669"/>
    <property type="project" value="TreeGrafter"/>
</dbReference>
<feature type="transmembrane region" description="Helical" evidence="1">
    <location>
        <begin position="181"/>
        <end position="204"/>
    </location>
</feature>
<gene>
    <name evidence="3" type="ORF">GCM10017653_38430</name>
</gene>
<feature type="transmembrane region" description="Helical" evidence="1">
    <location>
        <begin position="25"/>
        <end position="47"/>
    </location>
</feature>
<reference evidence="3" key="1">
    <citation type="journal article" date="2014" name="Int. J. Syst. Evol. Microbiol.">
        <title>Complete genome sequence of Corynebacterium casei LMG S-19264T (=DSM 44701T), isolated from a smear-ripened cheese.</title>
        <authorList>
            <consortium name="US DOE Joint Genome Institute (JGI-PGF)"/>
            <person name="Walter F."/>
            <person name="Albersmeier A."/>
            <person name="Kalinowski J."/>
            <person name="Ruckert C."/>
        </authorList>
    </citation>
    <scope>NUCLEOTIDE SEQUENCE</scope>
    <source>
        <strain evidence="3">VKM B-2789</strain>
    </source>
</reference>
<proteinExistence type="predicted"/>
<dbReference type="EMBL" id="BSFM01000017">
    <property type="protein sequence ID" value="GLK85773.1"/>
    <property type="molecule type" value="Genomic_DNA"/>
</dbReference>
<comment type="caution">
    <text evidence="3">The sequence shown here is derived from an EMBL/GenBank/DDBJ whole genome shotgun (WGS) entry which is preliminary data.</text>
</comment>
<reference evidence="3" key="2">
    <citation type="submission" date="2023-01" db="EMBL/GenBank/DDBJ databases">
        <authorList>
            <person name="Sun Q."/>
            <person name="Evtushenko L."/>
        </authorList>
    </citation>
    <scope>NUCLEOTIDE SEQUENCE</scope>
    <source>
        <strain evidence="3">VKM B-2789</strain>
    </source>
</reference>
<keyword evidence="4" id="KW-1185">Reference proteome</keyword>
<dbReference type="InterPro" id="IPR005804">
    <property type="entry name" value="FA_desaturase_dom"/>
</dbReference>